<feature type="coiled-coil region" evidence="1">
    <location>
        <begin position="275"/>
        <end position="355"/>
    </location>
</feature>
<feature type="domain" description="PH" evidence="3">
    <location>
        <begin position="1570"/>
        <end position="1681"/>
    </location>
</feature>
<name>A0ABR1PQM2_DIAER</name>
<feature type="region of interest" description="Disordered" evidence="2">
    <location>
        <begin position="136"/>
        <end position="180"/>
    </location>
</feature>
<feature type="compositionally biased region" description="Polar residues" evidence="2">
    <location>
        <begin position="1376"/>
        <end position="1401"/>
    </location>
</feature>
<feature type="region of interest" description="Disordered" evidence="2">
    <location>
        <begin position="525"/>
        <end position="668"/>
    </location>
</feature>
<evidence type="ECO:0000256" key="2">
    <source>
        <dbReference type="SAM" id="MobiDB-lite"/>
    </source>
</evidence>
<feature type="compositionally biased region" description="Low complexity" evidence="2">
    <location>
        <begin position="594"/>
        <end position="606"/>
    </location>
</feature>
<keyword evidence="1" id="KW-0175">Coiled coil</keyword>
<feature type="region of interest" description="Disordered" evidence="2">
    <location>
        <begin position="1362"/>
        <end position="1445"/>
    </location>
</feature>
<feature type="coiled-coil region" evidence="1">
    <location>
        <begin position="205"/>
        <end position="246"/>
    </location>
</feature>
<dbReference type="PROSITE" id="PS50003">
    <property type="entry name" value="PH_DOMAIN"/>
    <property type="match status" value="1"/>
</dbReference>
<feature type="compositionally biased region" description="Low complexity" evidence="2">
    <location>
        <begin position="1711"/>
        <end position="1720"/>
    </location>
</feature>
<dbReference type="EMBL" id="JAKNSF020000001">
    <property type="protein sequence ID" value="KAK7742820.1"/>
    <property type="molecule type" value="Genomic_DNA"/>
</dbReference>
<evidence type="ECO:0000259" key="3">
    <source>
        <dbReference type="PROSITE" id="PS50003"/>
    </source>
</evidence>
<sequence>MATSMASDKPSLVLGQGEPDPFLSTGTPTIQRHAGFDSHSFALGPGASATSAKHALEAHLADTDRRMEEAGKLGTALVQQRKELEDRLKEVEQLEAEEELSPDLKKKLTSIEKDFNEVARESARAFLPKQRLPSNEVAVGTPFTPDKSGVRRSASPSKFDKFESLATGSPSKFSVPNRKLRNQPANRIHDIEFAAEISTSLITQVRNLQALLQERDEELKDAKSDKSGLQREVEGFQQRMRDLDESEMRYKDENWNLETQIQELMAAQKDASDREKKLTNSLNLLQADKNSTQRELDEIKTAHSKLADEHAAAVKHHDIELGMAKRNAVIAEGERAEMQRKIDELTSQNQELAKAISLERGRTSQRNTPSGSSEDDLENAGGNLTPEHSPPPSPIKPTPRHSMLESETLKTSLQHAQRTIQSLRTNVHREKTEKLELKRLLQDARDEIEKMRSDPAERPHHRRAREAKSREFKKPAKLDKLGTSRAVKAEILHLEDPEWEEVATQKGSPPLGHSSRMADVAFPSTETDEFETANEAHETTDAFETAHERGTETDDFQTGAEDFFSSDTETESPTKRATVRANALKRAPILAANQQYSYESTASTSASEDEGDYMDPTRTPNSPSMMRLRSSRSTMSRRSRQLSDGPSLQSSPATNPNGSFSGPSGMPQQSLFAELNELEGSDEDSVMNTPGQRSLRSVTPGSTATGRTASLASAVPAVPSIPRAMMVDSGMMTEPVDVHTVSAAGTLQRPVSLDSVASAVRDRPSSTISYGDSVAQHDAETDEASAQVIRSPPTIGAMPTPLLPPPQTLTMSTVHAEEVEPLAEPETAPEPVLPPRLGLSGVVYEHVEPIPEPEVVPPTLSMSDLVAWEVEPIVEPEVPPPAPPTLTMSSVVAEHVEPLAEPEKPLPRLAFSSISATDVAPVAEPEQPLPTLALSSILAADVEPVEEPEPEPRIERVVEYVEAPKPPPAELVFSQISTAEVEPVAVPEVEPQIVRVVEYVDAPKPPPAELVLSSISTAEIEPVAVPEPEPRTVRVVEYVDAPKPPPAELVFSSIASTEVEPLAVPEPEPRTIRVVEYVEAPKAPPAHLSFSTLVAEGIEPQAEPETPLPPLSLSAIASEDVEPRAEPQPLPTPLSMSSIVAENVEPRAEPRPALSVSGIASEHIEPRSEPKTLPPPLSVSSIISEHVEPVQPVQPSEKEVVARKPAHAPLDFSSIQSLDTAPVESHSSTGGKPVVAPLGFSRIESLDTEPVSPRSPKRNAFIIPRDQDERTSTPAKGFFDSLFGRGKGQEAETPFIAEDETRQSPRDTPLTGTPESQRPFREISANANTNAQPALKESVKMSDSGAQTSLTADVIDQILQAKSRPSAHVGHRKSDSVVSANSVGTPGTTVRVQQSHESLNSILKPKSRAMEAGAESAAEAASRRPDSASSARASLKNAPPLPPNHKEVIEAARTGTANSGHGTIGSMGPPLFPASAYKNPLTRPRTPMSARSVTASVKGTPTPRQDRMDSAHGTVEVHSPTRLTARSRKSSVSSFASEVDARFQNIGGMGMDPHGFGPNTDPRMIQAITQTMIGEYLWKYTRKAGRGEMSEKRHRRYFWVHPYTRTLYWSDRDPSNAGRSELRAKSVPIEAVRVVTDDNPMPPGLHRKSLVIISPGRSVKFTCTTGQRHETWFNALSYLLLRTNSEGQADTEEMVNGITREDVDEFNPQYGRRPAAGTRPRAPPSISSYTSQGTRSHSAMNLDVPTLTPNHKKASSSASISRPSFTGRLSGYWKSTQDSISTLKSRSGPQDQSSFYDNNEVHDSAEDLRLMYEKQDREADRLDNVRSCCDARSRPCEYPLSSVPSEHAGTLIRDDQIWVMI</sequence>
<feature type="region of interest" description="Disordered" evidence="2">
    <location>
        <begin position="1212"/>
        <end position="1321"/>
    </location>
</feature>
<accession>A0ABR1PQM2</accession>
<feature type="compositionally biased region" description="Polar residues" evidence="2">
    <location>
        <begin position="1725"/>
        <end position="1739"/>
    </location>
</feature>
<comment type="caution">
    <text evidence="4">The sequence shown here is derived from an EMBL/GenBank/DDBJ whole genome shotgun (WGS) entry which is preliminary data.</text>
</comment>
<feature type="compositionally biased region" description="Basic and acidic residues" evidence="2">
    <location>
        <begin position="466"/>
        <end position="481"/>
    </location>
</feature>
<organism evidence="4 5">
    <name type="scientific">Diaporthe eres</name>
    <name type="common">Phomopsis oblonga</name>
    <dbReference type="NCBI Taxonomy" id="83184"/>
    <lineage>
        <taxon>Eukaryota</taxon>
        <taxon>Fungi</taxon>
        <taxon>Dikarya</taxon>
        <taxon>Ascomycota</taxon>
        <taxon>Pezizomycotina</taxon>
        <taxon>Sordariomycetes</taxon>
        <taxon>Sordariomycetidae</taxon>
        <taxon>Diaporthales</taxon>
        <taxon>Diaporthaceae</taxon>
        <taxon>Diaporthe</taxon>
        <taxon>Diaporthe eres species complex</taxon>
    </lineage>
</organism>
<keyword evidence="5" id="KW-1185">Reference proteome</keyword>
<feature type="region of interest" description="Disordered" evidence="2">
    <location>
        <begin position="1481"/>
        <end position="1517"/>
    </location>
</feature>
<feature type="region of interest" description="Disordered" evidence="2">
    <location>
        <begin position="681"/>
        <end position="707"/>
    </location>
</feature>
<dbReference type="PANTHER" id="PTHR28190">
    <property type="entry name" value="NUCLEAR MIGRATION PROTEIN NUM1"/>
    <property type="match status" value="1"/>
</dbReference>
<feature type="coiled-coil region" evidence="1">
    <location>
        <begin position="74"/>
        <end position="101"/>
    </location>
</feature>
<feature type="compositionally biased region" description="Low complexity" evidence="2">
    <location>
        <begin position="1410"/>
        <end position="1420"/>
    </location>
</feature>
<feature type="region of interest" description="Disordered" evidence="2">
    <location>
        <begin position="1"/>
        <end position="50"/>
    </location>
</feature>
<feature type="compositionally biased region" description="Polar residues" evidence="2">
    <location>
        <begin position="642"/>
        <end position="668"/>
    </location>
</feature>
<dbReference type="InterPro" id="IPR053005">
    <property type="entry name" value="Nuclear_Pos-Cytoskel_Interact"/>
</dbReference>
<feature type="compositionally biased region" description="Low complexity" evidence="2">
    <location>
        <begin position="624"/>
        <end position="634"/>
    </location>
</feature>
<gene>
    <name evidence="4" type="ORF">SLS63_000387</name>
</gene>
<dbReference type="InterPro" id="IPR024774">
    <property type="entry name" value="PH_dom-Mcp5-type"/>
</dbReference>
<feature type="compositionally biased region" description="Polar residues" evidence="2">
    <location>
        <begin position="1213"/>
        <end position="1230"/>
    </location>
</feature>
<feature type="compositionally biased region" description="Polar residues" evidence="2">
    <location>
        <begin position="686"/>
        <end position="707"/>
    </location>
</feature>
<dbReference type="CDD" id="cd13365">
    <property type="entry name" value="PH_PLC_plant-like"/>
    <property type="match status" value="1"/>
</dbReference>
<feature type="compositionally biased region" description="Polar residues" evidence="2">
    <location>
        <begin position="1489"/>
        <end position="1503"/>
    </location>
</feature>
<reference evidence="4 5" key="1">
    <citation type="submission" date="2024-02" db="EMBL/GenBank/DDBJ databases">
        <title>De novo assembly and annotation of 12 fungi associated with fruit tree decline syndrome in Ontario, Canada.</title>
        <authorList>
            <person name="Sulman M."/>
            <person name="Ellouze W."/>
            <person name="Ilyukhin E."/>
        </authorList>
    </citation>
    <scope>NUCLEOTIDE SEQUENCE [LARGE SCALE GENOMIC DNA]</scope>
    <source>
        <strain evidence="4 5">M169</strain>
    </source>
</reference>
<feature type="region of interest" description="Disordered" evidence="2">
    <location>
        <begin position="1781"/>
        <end position="1802"/>
    </location>
</feature>
<feature type="compositionally biased region" description="Polar residues" evidence="2">
    <location>
        <begin position="1781"/>
        <end position="1797"/>
    </location>
</feature>
<dbReference type="PANTHER" id="PTHR28190:SF1">
    <property type="entry name" value="NUCLEAR MIGRATION PROTEIN NUM1"/>
    <property type="match status" value="1"/>
</dbReference>
<dbReference type="SMART" id="SM00233">
    <property type="entry name" value="PH"/>
    <property type="match status" value="1"/>
</dbReference>
<dbReference type="SUPFAM" id="SSF50729">
    <property type="entry name" value="PH domain-like"/>
    <property type="match status" value="1"/>
</dbReference>
<evidence type="ECO:0000256" key="1">
    <source>
        <dbReference type="SAM" id="Coils"/>
    </source>
</evidence>
<dbReference type="Proteomes" id="UP001430848">
    <property type="component" value="Unassembled WGS sequence"/>
</dbReference>
<feature type="compositionally biased region" description="Basic and acidic residues" evidence="2">
    <location>
        <begin position="534"/>
        <end position="552"/>
    </location>
</feature>
<proteinExistence type="predicted"/>
<dbReference type="Pfam" id="PF12814">
    <property type="entry name" value="Mcp5_PH"/>
    <property type="match status" value="1"/>
</dbReference>
<evidence type="ECO:0000313" key="4">
    <source>
        <dbReference type="EMBL" id="KAK7742820.1"/>
    </source>
</evidence>
<feature type="region of interest" description="Disordered" evidence="2">
    <location>
        <begin position="1706"/>
        <end position="1762"/>
    </location>
</feature>
<feature type="compositionally biased region" description="Polar residues" evidence="2">
    <location>
        <begin position="409"/>
        <end position="418"/>
    </location>
</feature>
<feature type="compositionally biased region" description="Pro residues" evidence="2">
    <location>
        <begin position="388"/>
        <end position="397"/>
    </location>
</feature>
<protein>
    <recommendedName>
        <fullName evidence="3">PH domain-containing protein</fullName>
    </recommendedName>
</protein>
<feature type="region of interest" description="Disordered" evidence="2">
    <location>
        <begin position="450"/>
        <end position="481"/>
    </location>
</feature>
<feature type="region of interest" description="Disordered" evidence="2">
    <location>
        <begin position="498"/>
        <end position="517"/>
    </location>
</feature>
<feature type="region of interest" description="Disordered" evidence="2">
    <location>
        <begin position="356"/>
        <end position="418"/>
    </location>
</feature>
<evidence type="ECO:0000313" key="5">
    <source>
        <dbReference type="Proteomes" id="UP001430848"/>
    </source>
</evidence>
<dbReference type="InterPro" id="IPR001849">
    <property type="entry name" value="PH_domain"/>
</dbReference>